<dbReference type="Proteomes" id="UP000261166">
    <property type="component" value="Unassembled WGS sequence"/>
</dbReference>
<dbReference type="AlphaFoldDB" id="A0A3E3INH6"/>
<accession>A0A3E3INH6</accession>
<evidence type="ECO:0000313" key="1">
    <source>
        <dbReference type="EMBL" id="RGE68471.1"/>
    </source>
</evidence>
<sequence>MKAIKLENDFPRVDGNPVASKMRAKEIAKKIVSLLSQVIVSYNLCGGKNTSISINGRDRTMQGKVKVLKENQYHSRYGFIIGENGITYYFNKKSLGEGVDMSDLHENDSIEFTIGQAKIEGSKEVANNILLLEEPVKFYSYGFSRSFDLQRMEREHLKKDSGEKEVLQKLKEILYITYGNHHDMGHNNLFPFCIVGATKILKQYVRGQYEFLMIFSHFDSNDWQQNTLKAVRAIRQRKEITERRLLVNFYILVSNARYLKQEVDRMKGGTEAAIIPFSFEEILGCEREKLKSLLLSRFDEYYFENNMLGEERPIEDDTLLFGERGKIADSIVQRCLEGSHSGIFGLRRSGKSSVLRAVTRRLDNIGIKYVKIEARSFLEGIDSWKTGLFDIAKEIRKATLGIMQEDGETRIAFCGRLKLSSTEEDYQKRASQCFVEDVNLYTRNETTFVIAIDEIELITYNSATSEMWKDLDSYKNFWGALRDSGCALIVCGVNSTINEQSSIYFNGKTCDNPMYERIHNCADFSKTYLPAFTDAQTRYMINTLGSYSNIAFNNVFAEINRAFGGQPYAIRQFCAFLFDKVKEKRSAHQVYEISRATFDALVVEFCNSEKGLQLFKTILQHITIYKEEYEMLKRIALAPEKYRTVKQSDIGLIDHIEKYGLIEYDRSTLFVTFNIQSIQDFIKKSVDKHPEDMNNDERRQYVQDRVAICEKKLKRYILNFYIYNAGASAGKTMLMKNYGTSKAYISANPAAKSVSNPNSCKLEELFNHSQFILYFSTLKRIIADHWTTLGSAIDKYGISKNKFIVCMEDLNAGRNDADHYDPEDMVCPDEWEIDDAKMSAFCTAYTTLEAFFFSCSL</sequence>
<name>A0A3E3INH6_9FIRM</name>
<comment type="caution">
    <text evidence="1">The sequence shown here is derived from an EMBL/GenBank/DDBJ whole genome shotgun (WGS) entry which is preliminary data.</text>
</comment>
<dbReference type="SUPFAM" id="SSF52540">
    <property type="entry name" value="P-loop containing nucleoside triphosphate hydrolases"/>
    <property type="match status" value="1"/>
</dbReference>
<dbReference type="GO" id="GO:0005524">
    <property type="term" value="F:ATP binding"/>
    <property type="evidence" value="ECO:0007669"/>
    <property type="project" value="UniProtKB-KW"/>
</dbReference>
<proteinExistence type="predicted"/>
<dbReference type="OrthoDB" id="9811804at2"/>
<dbReference type="InterPro" id="IPR012340">
    <property type="entry name" value="NA-bd_OB-fold"/>
</dbReference>
<keyword evidence="1" id="KW-0067">ATP-binding</keyword>
<dbReference type="RefSeq" id="WP_025487759.1">
    <property type="nucleotide sequence ID" value="NZ_JBKVAZ010000020.1"/>
</dbReference>
<dbReference type="Gene3D" id="2.40.50.140">
    <property type="entry name" value="Nucleic acid-binding proteins"/>
    <property type="match status" value="1"/>
</dbReference>
<dbReference type="EMBL" id="QVLU01000020">
    <property type="protein sequence ID" value="RGE68471.1"/>
    <property type="molecule type" value="Genomic_DNA"/>
</dbReference>
<organism evidence="1 2">
    <name type="scientific">Eisenbergiella massiliensis</name>
    <dbReference type="NCBI Taxonomy" id="1720294"/>
    <lineage>
        <taxon>Bacteria</taxon>
        <taxon>Bacillati</taxon>
        <taxon>Bacillota</taxon>
        <taxon>Clostridia</taxon>
        <taxon>Lachnospirales</taxon>
        <taxon>Lachnospiraceae</taxon>
        <taxon>Eisenbergiella</taxon>
    </lineage>
</organism>
<protein>
    <submittedName>
        <fullName evidence="1">ATP-binding protein</fullName>
    </submittedName>
</protein>
<evidence type="ECO:0000313" key="2">
    <source>
        <dbReference type="Proteomes" id="UP000261166"/>
    </source>
</evidence>
<keyword evidence="1" id="KW-0547">Nucleotide-binding</keyword>
<gene>
    <name evidence="1" type="ORF">DWY69_19795</name>
</gene>
<dbReference type="InterPro" id="IPR027417">
    <property type="entry name" value="P-loop_NTPase"/>
</dbReference>
<dbReference type="Gene3D" id="3.40.50.300">
    <property type="entry name" value="P-loop containing nucleotide triphosphate hydrolases"/>
    <property type="match status" value="1"/>
</dbReference>
<reference evidence="1 2" key="1">
    <citation type="submission" date="2018-08" db="EMBL/GenBank/DDBJ databases">
        <title>A genome reference for cultivated species of the human gut microbiota.</title>
        <authorList>
            <person name="Zou Y."/>
            <person name="Xue W."/>
            <person name="Luo G."/>
        </authorList>
    </citation>
    <scope>NUCLEOTIDE SEQUENCE [LARGE SCALE GENOMIC DNA]</scope>
    <source>
        <strain evidence="1 2">AF26-4BH</strain>
    </source>
</reference>